<feature type="domain" description="EamA" evidence="7">
    <location>
        <begin position="3"/>
        <end position="135"/>
    </location>
</feature>
<dbReference type="Proteomes" id="UP000257712">
    <property type="component" value="Unassembled WGS sequence"/>
</dbReference>
<dbReference type="InterPro" id="IPR000620">
    <property type="entry name" value="EamA_dom"/>
</dbReference>
<reference evidence="8 10" key="1">
    <citation type="submission" date="2018-08" db="EMBL/GenBank/DDBJ databases">
        <authorList>
            <consortium name="Pathogen Informatics"/>
        </authorList>
    </citation>
    <scope>NUCLEOTIDE SEQUENCE [LARGE SCALE GENOMIC DNA]</scope>
    <source>
        <strain evidence="9 11">EuSCAPE_IL010</strain>
        <strain evidence="8 10">EuSCAPE_IT371</strain>
    </source>
</reference>
<proteinExistence type="predicted"/>
<name>A0A5E5ZFE7_9ENTR</name>
<dbReference type="Proteomes" id="UP000259400">
    <property type="component" value="Unassembled WGS sequence"/>
</dbReference>
<dbReference type="GeneID" id="69755518"/>
<keyword evidence="2" id="KW-1003">Cell membrane</keyword>
<organism evidence="8 10">
    <name type="scientific">Klebsiella quasivariicola</name>
    <dbReference type="NCBI Taxonomy" id="2026240"/>
    <lineage>
        <taxon>Bacteria</taxon>
        <taxon>Pseudomonadati</taxon>
        <taxon>Pseudomonadota</taxon>
        <taxon>Gammaproteobacteria</taxon>
        <taxon>Enterobacterales</taxon>
        <taxon>Enterobacteriaceae</taxon>
        <taxon>Klebsiella/Raoultella group</taxon>
        <taxon>Klebsiella</taxon>
        <taxon>Klebsiella pneumoniae complex</taxon>
    </lineage>
</organism>
<comment type="subcellular location">
    <subcellularLocation>
        <location evidence="1">Cell membrane</location>
        <topology evidence="1">Multi-pass membrane protein</topology>
    </subcellularLocation>
</comment>
<protein>
    <submittedName>
        <fullName evidence="9">DMT superfamily transporter inner membrane protein</fullName>
    </submittedName>
    <submittedName>
        <fullName evidence="8">Drug/metabolite transporter permease</fullName>
    </submittedName>
</protein>
<feature type="transmembrane region" description="Helical" evidence="6">
    <location>
        <begin position="249"/>
        <end position="268"/>
    </location>
</feature>
<comment type="caution">
    <text evidence="8">The sequence shown here is derived from an EMBL/GenBank/DDBJ whole genome shotgun (WGS) entry which is preliminary data.</text>
</comment>
<dbReference type="SUPFAM" id="SSF103481">
    <property type="entry name" value="Multidrug resistance efflux transporter EmrE"/>
    <property type="match status" value="2"/>
</dbReference>
<dbReference type="AlphaFoldDB" id="A0A5E5ZFE7"/>
<evidence type="ECO:0000256" key="5">
    <source>
        <dbReference type="ARBA" id="ARBA00023136"/>
    </source>
</evidence>
<sequence>MPYLLLTLAALFWGGNYVVGHVLVQGVDPILMTEARWALTALLLGLLYHRQIAASRHLLRENAPAVLVLTLCGQVSFPLTLYIGLQTTSALNAAIYMSATPSMVLLINRLIFRDPVSVRNWLGVIFSTLGVMILLFQGNPLHAASLHSFAIGDLWAMGSALSWALYCSLLRLKDRRIPANGFVAVSSLLGALILLPIVIFWLMRHPAQDWAAWREPFFLSGLAYLVIFPSWLAYLFWNKGIAAIGATRGEIYTHIIPLSGGVLSILFLHTQPHAWHLFSALFIMLGIVICSLEKRLAAAGRLSTPGHRG</sequence>
<dbReference type="EMBL" id="UJZG01000001">
    <property type="protein sequence ID" value="SXD86494.1"/>
    <property type="molecule type" value="Genomic_DNA"/>
</dbReference>
<evidence type="ECO:0000313" key="10">
    <source>
        <dbReference type="Proteomes" id="UP000257712"/>
    </source>
</evidence>
<evidence type="ECO:0000256" key="4">
    <source>
        <dbReference type="ARBA" id="ARBA00022989"/>
    </source>
</evidence>
<keyword evidence="5 6" id="KW-0472">Membrane</keyword>
<feature type="domain" description="EamA" evidence="7">
    <location>
        <begin position="151"/>
        <end position="291"/>
    </location>
</feature>
<evidence type="ECO:0000256" key="1">
    <source>
        <dbReference type="ARBA" id="ARBA00004651"/>
    </source>
</evidence>
<keyword evidence="3 6" id="KW-0812">Transmembrane</keyword>
<gene>
    <name evidence="9" type="ORF">SAMEA3538468_04802</name>
    <name evidence="8" type="ORF">SAMEA3538780_00251</name>
</gene>
<evidence type="ECO:0000256" key="3">
    <source>
        <dbReference type="ARBA" id="ARBA00022692"/>
    </source>
</evidence>
<evidence type="ECO:0000256" key="6">
    <source>
        <dbReference type="SAM" id="Phobius"/>
    </source>
</evidence>
<feature type="transmembrane region" description="Helical" evidence="6">
    <location>
        <begin position="91"/>
        <end position="111"/>
    </location>
</feature>
<evidence type="ECO:0000313" key="9">
    <source>
        <dbReference type="EMBL" id="VVK25310.1"/>
    </source>
</evidence>
<dbReference type="Pfam" id="PF00892">
    <property type="entry name" value="EamA"/>
    <property type="match status" value="2"/>
</dbReference>
<feature type="transmembrane region" description="Helical" evidence="6">
    <location>
        <begin position="65"/>
        <end position="85"/>
    </location>
</feature>
<feature type="transmembrane region" description="Helical" evidence="6">
    <location>
        <begin position="118"/>
        <end position="137"/>
    </location>
</feature>
<evidence type="ECO:0000256" key="2">
    <source>
        <dbReference type="ARBA" id="ARBA00022475"/>
    </source>
</evidence>
<dbReference type="InterPro" id="IPR051258">
    <property type="entry name" value="Diverse_Substrate_Transporter"/>
</dbReference>
<feature type="transmembrane region" description="Helical" evidence="6">
    <location>
        <begin position="217"/>
        <end position="237"/>
    </location>
</feature>
<dbReference type="RefSeq" id="WP_080897815.1">
    <property type="nucleotide sequence ID" value="NZ_CAAHGB010000003.1"/>
</dbReference>
<dbReference type="EMBL" id="UJYZ02000034">
    <property type="protein sequence ID" value="VVK25310.1"/>
    <property type="molecule type" value="Genomic_DNA"/>
</dbReference>
<keyword evidence="4 6" id="KW-1133">Transmembrane helix</keyword>
<dbReference type="GO" id="GO:0005886">
    <property type="term" value="C:plasma membrane"/>
    <property type="evidence" value="ECO:0007669"/>
    <property type="project" value="UniProtKB-SubCell"/>
</dbReference>
<dbReference type="PANTHER" id="PTHR42920:SF11">
    <property type="entry name" value="INNER MEMBRANE PROTEIN YTFF"/>
    <property type="match status" value="1"/>
</dbReference>
<evidence type="ECO:0000259" key="7">
    <source>
        <dbReference type="Pfam" id="PF00892"/>
    </source>
</evidence>
<evidence type="ECO:0000313" key="11">
    <source>
        <dbReference type="Proteomes" id="UP000259400"/>
    </source>
</evidence>
<feature type="transmembrane region" description="Helical" evidence="6">
    <location>
        <begin position="274"/>
        <end position="292"/>
    </location>
</feature>
<feature type="transmembrane region" description="Helical" evidence="6">
    <location>
        <begin position="149"/>
        <end position="169"/>
    </location>
</feature>
<dbReference type="PANTHER" id="PTHR42920">
    <property type="entry name" value="OS03G0707200 PROTEIN-RELATED"/>
    <property type="match status" value="1"/>
</dbReference>
<accession>A0A6C2V9A2</accession>
<keyword evidence="11" id="KW-1185">Reference proteome</keyword>
<accession>A0A5E5ZFE7</accession>
<dbReference type="InterPro" id="IPR037185">
    <property type="entry name" value="EmrE-like"/>
</dbReference>
<feature type="transmembrane region" description="Helical" evidence="6">
    <location>
        <begin position="181"/>
        <end position="202"/>
    </location>
</feature>
<evidence type="ECO:0000313" key="8">
    <source>
        <dbReference type="EMBL" id="SXD86494.1"/>
    </source>
</evidence>